<sequence length="872" mass="95435">MGGNLVTSMNEGDKFISGNNSPSLSPFDSSTGFRSPLYQQRNSALNTKNEMARHGVQQVTKYNSYSNRNLAFQNAFQSNAGTYTGNDPSTSFQFREKHATRDALSARKVITKDSTQFRPLNKRVDHIPLTPSSLRAELGPLKPRLSVDSLKKMDSLENLDIHSNAGTRKIAPANEATIENRINGSEKPDPVQSPAPNSEKLPPLVPSSFKPVQPLMPAAAVKEIDSPTVLGRTSTEVVDQSLDRPKDQNGDPFVYKGASFRGMNAQAPPKRERKRRVPRPSLTNEVLKRSIGPNSLRLSQTPILESPSEILENGPPGKLPALEVLVSEPVVQRSPVRPVPILSKSAQTESELQGLSRSFAKALLEQTNEIVKAAANPLPGVSDFLAYRKPEADTEMTKNKPPVYSDIPRTGAARNSFEKSNGIAAEKPSAGSLHLNRLLSKAAQYFEPRELSEHDNGNIEAEKDGTAETNVQAKFDQKGIAAAVVDEKRDGTSEPTLVADQLSRPDASSGAGGKIALGSTLNSAEEKTVGDKVPLYATKGKENQPVSESAAAQSKELSGEQEPNEKRNGMGEEIVVSVLGSRSSEEGVPETSIRDKRPDDSNELEQVVDEHRAVSMAPEASARKGKRFLRFDSFWSDTEDDEGKREDEMSQVIDDDMDQQIDIQMEERIVHPKPQPNGIGNQRKGRSKATDSVSKRERFHVPVGKKHKRNQDKWNEAVTASGSKGVLVPESAAKAHKNNGASTILNPDRTGELAANARTSKKGKLTADVSGFKDIVKDARRSKLSKSNSEILDMFPHCCAQLEGRRVLVQMLHPESQRVCWRAGRIADRRSIPSTELTLLVAFDEGDVQLLPFTTHQMIILDNDQSPSLFKT</sequence>
<gene>
    <name evidence="2" type="ORF">TOLI1172_LOCUS4167</name>
</gene>
<evidence type="ECO:0000256" key="1">
    <source>
        <dbReference type="SAM" id="MobiDB-lite"/>
    </source>
</evidence>
<dbReference type="EMBL" id="HBFP01005870">
    <property type="protein sequence ID" value="CAD8819778.1"/>
    <property type="molecule type" value="Transcribed_RNA"/>
</dbReference>
<feature type="region of interest" description="Disordered" evidence="1">
    <location>
        <begin position="392"/>
        <end position="411"/>
    </location>
</feature>
<feature type="compositionally biased region" description="Polar residues" evidence="1">
    <location>
        <begin position="544"/>
        <end position="556"/>
    </location>
</feature>
<feature type="region of interest" description="Disordered" evidence="1">
    <location>
        <begin position="237"/>
        <end position="283"/>
    </location>
</feature>
<feature type="compositionally biased region" description="Basic and acidic residues" evidence="1">
    <location>
        <begin position="449"/>
        <end position="466"/>
    </location>
</feature>
<reference evidence="2" key="1">
    <citation type="submission" date="2021-01" db="EMBL/GenBank/DDBJ databases">
        <authorList>
            <person name="Corre E."/>
            <person name="Pelletier E."/>
            <person name="Niang G."/>
            <person name="Scheremetjew M."/>
            <person name="Finn R."/>
            <person name="Kale V."/>
            <person name="Holt S."/>
            <person name="Cochrane G."/>
            <person name="Meng A."/>
            <person name="Brown T."/>
            <person name="Cohen L."/>
        </authorList>
    </citation>
    <scope>NUCLEOTIDE SEQUENCE</scope>
    <source>
        <strain evidence="2">CCMP3278</strain>
    </source>
</reference>
<name>A0A7S1ERL8_9RHOD</name>
<feature type="region of interest" description="Disordered" evidence="1">
    <location>
        <begin position="1"/>
        <end position="35"/>
    </location>
</feature>
<feature type="region of interest" description="Disordered" evidence="1">
    <location>
        <begin position="449"/>
        <end position="470"/>
    </location>
</feature>
<organism evidence="2">
    <name type="scientific">Timspurckia oligopyrenoides</name>
    <dbReference type="NCBI Taxonomy" id="708627"/>
    <lineage>
        <taxon>Eukaryota</taxon>
        <taxon>Rhodophyta</taxon>
        <taxon>Bangiophyceae</taxon>
        <taxon>Porphyridiales</taxon>
        <taxon>Porphyridiaceae</taxon>
        <taxon>Timspurckia</taxon>
    </lineage>
</organism>
<dbReference type="AlphaFoldDB" id="A0A7S1ERL8"/>
<accession>A0A7S1ERL8</accession>
<evidence type="ECO:0000313" key="2">
    <source>
        <dbReference type="EMBL" id="CAD8819778.1"/>
    </source>
</evidence>
<feature type="region of interest" description="Disordered" evidence="1">
    <location>
        <begin position="181"/>
        <end position="203"/>
    </location>
</feature>
<feature type="region of interest" description="Disordered" evidence="1">
    <location>
        <begin position="484"/>
        <end position="623"/>
    </location>
</feature>
<proteinExistence type="predicted"/>
<feature type="region of interest" description="Disordered" evidence="1">
    <location>
        <begin position="671"/>
        <end position="696"/>
    </location>
</feature>
<feature type="compositionally biased region" description="Polar residues" evidence="1">
    <location>
        <begin position="1"/>
        <end position="10"/>
    </location>
</feature>
<feature type="compositionally biased region" description="Polar residues" evidence="1">
    <location>
        <begin position="17"/>
        <end position="35"/>
    </location>
</feature>
<protein>
    <submittedName>
        <fullName evidence="2">Uncharacterized protein</fullName>
    </submittedName>
</protein>